<feature type="region of interest" description="Disordered" evidence="10">
    <location>
        <begin position="417"/>
        <end position="444"/>
    </location>
</feature>
<dbReference type="PANTHER" id="PTHR45695:SF37">
    <property type="entry name" value="FREE FATTY ACID RECEPTOR 4-LIKE"/>
    <property type="match status" value="1"/>
</dbReference>
<sequence length="583" mass="65457">MEAVYEHDSMEDLSQLDLARYVDLLKLANFTDAESTFNFSDAEAFGYIKEFLDKMYTLHSPSTIVLILLYIPVFLLSLIGNGLVIFVVFRNAHMRRVKNLFLVNLAFADLLVTLICMPTIVGQIIVRLWVYGTVMCKVSAYMQGVAVLASIFTLTTLSVDRYLALKAPFSEHRMSSKKQALGCLATIWILSAVFLAPVLYVRNLKNVDFEHFGISVTVCIELWPKGIYRKSYAIFLLLLTYAIPILIISVCYSLIGRTLCSDELHRKTSDSSSTVMMGRKRVARMLIVLIALFISCWLPYNIFSLSLDVSSHITDALILPFTLCLAHAHSAVNPVLYWFLNKNFRHSIRKAVSCRSHGPRNTKDTPSPHRDVGGRDHLTPRPRYFQQPEYLRSSPLQPQPLQVKVARYKDMEMTSPSYLQPRQKRNPHLLSTSSSMSFDSSYSEDEIQPLPTSILRHQVSQVTTAKRLLRVTFGPTSTIYTELTPSTSSSSMLPILPHHSKPCKGRKAVLQCQMNLDYPPQPSRAPLATPEDSLSPPGTPQDSPTRKTSPEDNFHGGSLQIMVHSVPASGMSGPSYISQPAFK</sequence>
<dbReference type="SMART" id="SM01381">
    <property type="entry name" value="7TM_GPCR_Srsx"/>
    <property type="match status" value="1"/>
</dbReference>
<dbReference type="GO" id="GO:0004983">
    <property type="term" value="F:neuropeptide Y receptor activity"/>
    <property type="evidence" value="ECO:0007669"/>
    <property type="project" value="InterPro"/>
</dbReference>
<evidence type="ECO:0000256" key="1">
    <source>
        <dbReference type="ARBA" id="ARBA00004141"/>
    </source>
</evidence>
<keyword evidence="3 9" id="KW-0812">Transmembrane</keyword>
<dbReference type="Gene3D" id="1.20.1070.10">
    <property type="entry name" value="Rhodopsin 7-helix transmembrane proteins"/>
    <property type="match status" value="1"/>
</dbReference>
<feature type="compositionally biased region" description="Basic and acidic residues" evidence="10">
    <location>
        <begin position="361"/>
        <end position="379"/>
    </location>
</feature>
<dbReference type="PRINTS" id="PR01012">
    <property type="entry name" value="NRPEPTIDEYR"/>
</dbReference>
<dbReference type="AlphaFoldDB" id="A0A0K0PUI1"/>
<organism evidence="13">
    <name type="scientific">Platynereis dumerilii</name>
    <name type="common">Dumeril's clam worm</name>
    <dbReference type="NCBI Taxonomy" id="6359"/>
    <lineage>
        <taxon>Eukaryota</taxon>
        <taxon>Metazoa</taxon>
        <taxon>Spiralia</taxon>
        <taxon>Lophotrochozoa</taxon>
        <taxon>Annelida</taxon>
        <taxon>Polychaeta</taxon>
        <taxon>Errantia</taxon>
        <taxon>Phyllodocida</taxon>
        <taxon>Nereididae</taxon>
        <taxon>Platynereis</taxon>
    </lineage>
</organism>
<keyword evidence="4 11" id="KW-1133">Transmembrane helix</keyword>
<evidence type="ECO:0000256" key="9">
    <source>
        <dbReference type="RuleBase" id="RU000688"/>
    </source>
</evidence>
<feature type="transmembrane region" description="Helical" evidence="11">
    <location>
        <begin position="232"/>
        <end position="255"/>
    </location>
</feature>
<dbReference type="InterPro" id="IPR000611">
    <property type="entry name" value="NPY_rcpt"/>
</dbReference>
<feature type="transmembrane region" description="Helical" evidence="11">
    <location>
        <begin position="286"/>
        <end position="305"/>
    </location>
</feature>
<dbReference type="PROSITE" id="PS50262">
    <property type="entry name" value="G_PROTEIN_RECEP_F1_2"/>
    <property type="match status" value="1"/>
</dbReference>
<feature type="region of interest" description="Disordered" evidence="10">
    <location>
        <begin position="355"/>
        <end position="379"/>
    </location>
</feature>
<dbReference type="PROSITE" id="PS00237">
    <property type="entry name" value="G_PROTEIN_RECEP_F1_1"/>
    <property type="match status" value="1"/>
</dbReference>
<feature type="domain" description="G-protein coupled receptors family 1 profile" evidence="12">
    <location>
        <begin position="80"/>
        <end position="337"/>
    </location>
</feature>
<feature type="compositionally biased region" description="Low complexity" evidence="10">
    <location>
        <begin position="431"/>
        <end position="441"/>
    </location>
</feature>
<evidence type="ECO:0000313" key="13">
    <source>
        <dbReference type="EMBL" id="AKQ63033.1"/>
    </source>
</evidence>
<dbReference type="InterPro" id="IPR017452">
    <property type="entry name" value="GPCR_Rhodpsn_7TM"/>
</dbReference>
<evidence type="ECO:0000256" key="8">
    <source>
        <dbReference type="ARBA" id="ARBA00023224"/>
    </source>
</evidence>
<dbReference type="SUPFAM" id="SSF81321">
    <property type="entry name" value="Family A G protein-coupled receptor-like"/>
    <property type="match status" value="1"/>
</dbReference>
<evidence type="ECO:0000256" key="7">
    <source>
        <dbReference type="ARBA" id="ARBA00023170"/>
    </source>
</evidence>
<evidence type="ECO:0000256" key="2">
    <source>
        <dbReference type="ARBA" id="ARBA00010663"/>
    </source>
</evidence>
<feature type="transmembrane region" description="Helical" evidence="11">
    <location>
        <begin position="64"/>
        <end position="89"/>
    </location>
</feature>
<evidence type="ECO:0000256" key="5">
    <source>
        <dbReference type="ARBA" id="ARBA00023040"/>
    </source>
</evidence>
<reference evidence="13" key="1">
    <citation type="journal article" date="2015" name="Cell Rep.">
        <title>Large-Scale Combinatorial Deorphanization of Platynereis Neuropeptide GPCRs.</title>
        <authorList>
            <person name="Bauknecht P.M."/>
            <person name="Jekely G."/>
        </authorList>
    </citation>
    <scope>NUCLEOTIDE SEQUENCE</scope>
</reference>
<proteinExistence type="evidence at transcript level"/>
<evidence type="ECO:0000256" key="4">
    <source>
        <dbReference type="ARBA" id="ARBA00022989"/>
    </source>
</evidence>
<feature type="region of interest" description="Disordered" evidence="10">
    <location>
        <begin position="516"/>
        <end position="583"/>
    </location>
</feature>
<dbReference type="PANTHER" id="PTHR45695">
    <property type="entry name" value="LEUCOKININ RECEPTOR-RELATED"/>
    <property type="match status" value="1"/>
</dbReference>
<dbReference type="CDD" id="cd14993">
    <property type="entry name" value="7tmA_CCKR-like"/>
    <property type="match status" value="1"/>
</dbReference>
<dbReference type="PRINTS" id="PR00237">
    <property type="entry name" value="GPCRRHODOPSN"/>
</dbReference>
<feature type="compositionally biased region" description="Basic and acidic residues" evidence="10">
    <location>
        <begin position="544"/>
        <end position="554"/>
    </location>
</feature>
<protein>
    <submittedName>
        <fullName evidence="13">Orphan G-protein coupled receptor 22</fullName>
    </submittedName>
</protein>
<keyword evidence="7 9" id="KW-0675">Receptor</keyword>
<dbReference type="Pfam" id="PF00001">
    <property type="entry name" value="7tm_1"/>
    <property type="match status" value="1"/>
</dbReference>
<name>A0A0K0PUI1_PLADU</name>
<feature type="transmembrane region" description="Helical" evidence="11">
    <location>
        <begin position="317"/>
        <end position="340"/>
    </location>
</feature>
<feature type="transmembrane region" description="Helical" evidence="11">
    <location>
        <begin position="101"/>
        <end position="126"/>
    </location>
</feature>
<dbReference type="GO" id="GO:0005886">
    <property type="term" value="C:plasma membrane"/>
    <property type="evidence" value="ECO:0007669"/>
    <property type="project" value="TreeGrafter"/>
</dbReference>
<accession>A0A0K0PUI1</accession>
<keyword evidence="5 9" id="KW-0297">G-protein coupled receptor</keyword>
<evidence type="ECO:0000256" key="10">
    <source>
        <dbReference type="SAM" id="MobiDB-lite"/>
    </source>
</evidence>
<feature type="transmembrane region" description="Helical" evidence="11">
    <location>
        <begin position="138"/>
        <end position="159"/>
    </location>
</feature>
<keyword evidence="8 9" id="KW-0807">Transducer</keyword>
<evidence type="ECO:0000256" key="6">
    <source>
        <dbReference type="ARBA" id="ARBA00023136"/>
    </source>
</evidence>
<comment type="similarity">
    <text evidence="2 9">Belongs to the G-protein coupled receptor 1 family.</text>
</comment>
<comment type="subcellular location">
    <subcellularLocation>
        <location evidence="1">Membrane</location>
        <topology evidence="1">Multi-pass membrane protein</topology>
    </subcellularLocation>
</comment>
<evidence type="ECO:0000256" key="11">
    <source>
        <dbReference type="SAM" id="Phobius"/>
    </source>
</evidence>
<keyword evidence="6 11" id="KW-0472">Membrane</keyword>
<evidence type="ECO:0000256" key="3">
    <source>
        <dbReference type="ARBA" id="ARBA00022692"/>
    </source>
</evidence>
<dbReference type="EMBL" id="KP293979">
    <property type="protein sequence ID" value="AKQ63033.1"/>
    <property type="molecule type" value="mRNA"/>
</dbReference>
<evidence type="ECO:0000259" key="12">
    <source>
        <dbReference type="PROSITE" id="PS50262"/>
    </source>
</evidence>
<feature type="transmembrane region" description="Helical" evidence="11">
    <location>
        <begin position="180"/>
        <end position="200"/>
    </location>
</feature>
<dbReference type="InterPro" id="IPR000276">
    <property type="entry name" value="GPCR_Rhodpsn"/>
</dbReference>